<dbReference type="GO" id="GO:0006935">
    <property type="term" value="P:chemotaxis"/>
    <property type="evidence" value="ECO:0007669"/>
    <property type="project" value="UniProtKB-UniRule"/>
</dbReference>
<gene>
    <name evidence="3" type="primary">cheD</name>
    <name evidence="4" type="ORF">SAMN02745823_01134</name>
</gene>
<dbReference type="SUPFAM" id="SSF64438">
    <property type="entry name" value="CNF1/YfiH-like putative cysteine hydrolases"/>
    <property type="match status" value="1"/>
</dbReference>
<evidence type="ECO:0000313" key="5">
    <source>
        <dbReference type="Proteomes" id="UP000183995"/>
    </source>
</evidence>
<reference evidence="4 5" key="1">
    <citation type="submission" date="2016-11" db="EMBL/GenBank/DDBJ databases">
        <authorList>
            <person name="Jaros S."/>
            <person name="Januszkiewicz K."/>
            <person name="Wedrychowicz H."/>
        </authorList>
    </citation>
    <scope>NUCLEOTIDE SEQUENCE [LARGE SCALE GENOMIC DNA]</scope>
    <source>
        <strain evidence="4 5">DSM 10068</strain>
    </source>
</reference>
<dbReference type="EMBL" id="FQXV01000003">
    <property type="protein sequence ID" value="SHH84043.1"/>
    <property type="molecule type" value="Genomic_DNA"/>
</dbReference>
<dbReference type="Gene3D" id="3.30.1330.200">
    <property type="match status" value="1"/>
</dbReference>
<comment type="function">
    <text evidence="3">Probably deamidates glutamine residues to glutamate on methyl-accepting chemotaxis receptors (MCPs), playing an important role in chemotaxis.</text>
</comment>
<dbReference type="PANTHER" id="PTHR35147:SF1">
    <property type="entry name" value="CHEMORECEPTOR GLUTAMINE DEAMIDASE CHED-RELATED"/>
    <property type="match status" value="1"/>
</dbReference>
<comment type="catalytic activity">
    <reaction evidence="3">
        <text>L-glutaminyl-[protein] + H2O = L-glutamyl-[protein] + NH4(+)</text>
        <dbReference type="Rhea" id="RHEA:16441"/>
        <dbReference type="Rhea" id="RHEA-COMP:10207"/>
        <dbReference type="Rhea" id="RHEA-COMP:10208"/>
        <dbReference type="ChEBI" id="CHEBI:15377"/>
        <dbReference type="ChEBI" id="CHEBI:28938"/>
        <dbReference type="ChEBI" id="CHEBI:29973"/>
        <dbReference type="ChEBI" id="CHEBI:30011"/>
        <dbReference type="EC" id="3.5.1.44"/>
    </reaction>
</comment>
<dbReference type="RefSeq" id="WP_073076692.1">
    <property type="nucleotide sequence ID" value="NZ_FQXV01000003.1"/>
</dbReference>
<dbReference type="HAMAP" id="MF_01440">
    <property type="entry name" value="CheD"/>
    <property type="match status" value="1"/>
</dbReference>
<comment type="similarity">
    <text evidence="3">Belongs to the CheD family.</text>
</comment>
<evidence type="ECO:0000256" key="1">
    <source>
        <dbReference type="ARBA" id="ARBA00022500"/>
    </source>
</evidence>
<name>A0A1M5WA07_9FIRM</name>
<accession>A0A1M5WA07</accession>
<evidence type="ECO:0000313" key="4">
    <source>
        <dbReference type="EMBL" id="SHH84043.1"/>
    </source>
</evidence>
<dbReference type="InterPro" id="IPR005659">
    <property type="entry name" value="Chemorcpt_Glu_NH3ase_CheD"/>
</dbReference>
<sequence>MNGNSYAVDIAMMKVARAPDQLYSLGLGSCIGVAIYDPKAKIGGLIHILLPSSQGFENGNHVRTKFADSGIMDLVEALLKAGASRVRLKAKMAGGASMFTIKSTSSIHEVGKRNIQSSKDTLKMLGIELVAHDTGGNKGRTIIFDIDTGQLTIKTVDRAVKVI</sequence>
<keyword evidence="5" id="KW-1185">Reference proteome</keyword>
<dbReference type="EC" id="3.5.1.44" evidence="3"/>
<dbReference type="STRING" id="1123282.SAMN02745823_01134"/>
<dbReference type="AlphaFoldDB" id="A0A1M5WA07"/>
<keyword evidence="1 3" id="KW-0145">Chemotaxis</keyword>
<keyword evidence="2 3" id="KW-0378">Hydrolase</keyword>
<protein>
    <recommendedName>
        <fullName evidence="3">Probable chemoreceptor glutamine deamidase CheD</fullName>
        <ecNumber evidence="3">3.5.1.44</ecNumber>
    </recommendedName>
</protein>
<organism evidence="4 5">
    <name type="scientific">Sporobacter termitidis DSM 10068</name>
    <dbReference type="NCBI Taxonomy" id="1123282"/>
    <lineage>
        <taxon>Bacteria</taxon>
        <taxon>Bacillati</taxon>
        <taxon>Bacillota</taxon>
        <taxon>Clostridia</taxon>
        <taxon>Eubacteriales</taxon>
        <taxon>Oscillospiraceae</taxon>
        <taxon>Sporobacter</taxon>
    </lineage>
</organism>
<dbReference type="InterPro" id="IPR038592">
    <property type="entry name" value="CheD-like_sf"/>
</dbReference>
<dbReference type="Proteomes" id="UP000183995">
    <property type="component" value="Unassembled WGS sequence"/>
</dbReference>
<dbReference type="InterPro" id="IPR011324">
    <property type="entry name" value="Cytotoxic_necrot_fac-like_cat"/>
</dbReference>
<dbReference type="GO" id="GO:0050568">
    <property type="term" value="F:protein-glutamine glutaminase activity"/>
    <property type="evidence" value="ECO:0007669"/>
    <property type="project" value="UniProtKB-UniRule"/>
</dbReference>
<dbReference type="PANTHER" id="PTHR35147">
    <property type="entry name" value="CHEMORECEPTOR GLUTAMINE DEAMIDASE CHED-RELATED"/>
    <property type="match status" value="1"/>
</dbReference>
<proteinExistence type="inferred from homology"/>
<dbReference type="Pfam" id="PF03975">
    <property type="entry name" value="CheD"/>
    <property type="match status" value="1"/>
</dbReference>
<evidence type="ECO:0000256" key="2">
    <source>
        <dbReference type="ARBA" id="ARBA00022801"/>
    </source>
</evidence>
<dbReference type="OrthoDB" id="9807202at2"/>
<dbReference type="CDD" id="cd16352">
    <property type="entry name" value="CheD"/>
    <property type="match status" value="1"/>
</dbReference>
<evidence type="ECO:0000256" key="3">
    <source>
        <dbReference type="HAMAP-Rule" id="MF_01440"/>
    </source>
</evidence>